<feature type="region of interest" description="Disordered" evidence="1">
    <location>
        <begin position="98"/>
        <end position="188"/>
    </location>
</feature>
<evidence type="ECO:0000256" key="1">
    <source>
        <dbReference type="SAM" id="MobiDB-lite"/>
    </source>
</evidence>
<gene>
    <name evidence="2" type="ORF">IWX90DRAFT_223731</name>
</gene>
<feature type="region of interest" description="Disordered" evidence="1">
    <location>
        <begin position="403"/>
        <end position="445"/>
    </location>
</feature>
<proteinExistence type="predicted"/>
<feature type="compositionally biased region" description="Polar residues" evidence="1">
    <location>
        <begin position="161"/>
        <end position="177"/>
    </location>
</feature>
<feature type="region of interest" description="Disordered" evidence="1">
    <location>
        <begin position="61"/>
        <end position="80"/>
    </location>
</feature>
<feature type="compositionally biased region" description="Polar residues" evidence="1">
    <location>
        <begin position="105"/>
        <end position="150"/>
    </location>
</feature>
<protein>
    <recommendedName>
        <fullName evidence="4">Peroxin 20</fullName>
    </recommendedName>
</protein>
<feature type="region of interest" description="Disordered" evidence="1">
    <location>
        <begin position="1"/>
        <end position="52"/>
    </location>
</feature>
<dbReference type="EMBL" id="JBBWUH010000005">
    <property type="protein sequence ID" value="KAK8166793.1"/>
    <property type="molecule type" value="Genomic_DNA"/>
</dbReference>
<dbReference type="Proteomes" id="UP001456524">
    <property type="component" value="Unassembled WGS sequence"/>
</dbReference>
<evidence type="ECO:0000313" key="3">
    <source>
        <dbReference type="Proteomes" id="UP001456524"/>
    </source>
</evidence>
<reference evidence="2 3" key="1">
    <citation type="journal article" date="2022" name="G3 (Bethesda)">
        <title>Enemy or ally: a genomic approach to elucidate the lifestyle of Phyllosticta citrichinaensis.</title>
        <authorList>
            <person name="Buijs V.A."/>
            <person name="Groenewald J.Z."/>
            <person name="Haridas S."/>
            <person name="LaButti K.M."/>
            <person name="Lipzen A."/>
            <person name="Martin F.M."/>
            <person name="Barry K."/>
            <person name="Grigoriev I.V."/>
            <person name="Crous P.W."/>
            <person name="Seidl M.F."/>
        </authorList>
    </citation>
    <scope>NUCLEOTIDE SEQUENCE [LARGE SCALE GENOMIC DNA]</scope>
    <source>
        <strain evidence="2 3">CBS 129764</strain>
    </source>
</reference>
<keyword evidence="3" id="KW-1185">Reference proteome</keyword>
<name>A0ABR1XU88_9PEZI</name>
<evidence type="ECO:0008006" key="4">
    <source>
        <dbReference type="Google" id="ProtNLM"/>
    </source>
</evidence>
<accession>A0ABR1XU88</accession>
<comment type="caution">
    <text evidence="2">The sequence shown here is derived from an EMBL/GenBank/DDBJ whole genome shotgun (WGS) entry which is preliminary data.</text>
</comment>
<feature type="compositionally biased region" description="Polar residues" evidence="1">
    <location>
        <begin position="10"/>
        <end position="47"/>
    </location>
</feature>
<evidence type="ECO:0000313" key="2">
    <source>
        <dbReference type="EMBL" id="KAK8166793.1"/>
    </source>
</evidence>
<sequence length="445" mass="49494">MSDALCGPSNALQNFQKHSSVDRTLQQDRLVSRPSPSQNFRSNSAQNADILDPEFEAFQAGRPQDGMHLPPHSIPQPNLTGPARLPDWAADFQRLHVSSPPPPMISQQNRFHPQASSHNHTTSWSNDFLRQQPQAPASRQMSHAPSTSMYTGAPMLGWGNGSIQQHQPFMSAQGNLNSPPPGQQHDPFAQTAQHDAAFEKAFEQAHADMLNAEEAQRAPKQTGSSHESQDLGARDALERAQAEEQAALGGFRSSETIDFGIGEVLDRDRRTLWDWRGLGSADTVEDHDALLQNEAQRNADGALESLSSSYINEQYRLKTDLRKARELEVARELEAVQTYAREDAQQEQQHVPNQEDEELARTAGQLLDSVSHDTSEKFQQSNFLALMRKLRDYEVRVDGDKVVETNNPRIPDSQQDLDIGRDDAKTMTGALQADADDHDMGESRA</sequence>
<organism evidence="2 3">
    <name type="scientific">Phyllosticta citrichinensis</name>
    <dbReference type="NCBI Taxonomy" id="1130410"/>
    <lineage>
        <taxon>Eukaryota</taxon>
        <taxon>Fungi</taxon>
        <taxon>Dikarya</taxon>
        <taxon>Ascomycota</taxon>
        <taxon>Pezizomycotina</taxon>
        <taxon>Dothideomycetes</taxon>
        <taxon>Dothideomycetes incertae sedis</taxon>
        <taxon>Botryosphaeriales</taxon>
        <taxon>Phyllostictaceae</taxon>
        <taxon>Phyllosticta</taxon>
    </lineage>
</organism>
<feature type="compositionally biased region" description="Polar residues" evidence="1">
    <location>
        <begin position="404"/>
        <end position="416"/>
    </location>
</feature>
<dbReference type="Gene3D" id="6.10.280.230">
    <property type="match status" value="1"/>
</dbReference>